<organism evidence="1 2">
    <name type="scientific">Shewanella fodinae</name>
    <dbReference type="NCBI Taxonomy" id="552357"/>
    <lineage>
        <taxon>Bacteria</taxon>
        <taxon>Pseudomonadati</taxon>
        <taxon>Pseudomonadota</taxon>
        <taxon>Gammaproteobacteria</taxon>
        <taxon>Alteromonadales</taxon>
        <taxon>Shewanellaceae</taxon>
        <taxon>Shewanella</taxon>
    </lineage>
</organism>
<proteinExistence type="predicted"/>
<gene>
    <name evidence="1" type="ORF">EDC91_13337</name>
</gene>
<dbReference type="Proteomes" id="UP000294832">
    <property type="component" value="Unassembled WGS sequence"/>
</dbReference>
<keyword evidence="2" id="KW-1185">Reference proteome</keyword>
<dbReference type="AlphaFoldDB" id="A0A4R2F919"/>
<name>A0A4R2F919_9GAMM</name>
<dbReference type="EMBL" id="SLWF01000033">
    <property type="protein sequence ID" value="TCN79530.1"/>
    <property type="molecule type" value="Genomic_DNA"/>
</dbReference>
<sequence>MQFRKIDTDLTLSEPFAAGKNRFIFKIGKNIVDYTNNLQLTIAAEKYLDIMSASLVLGGVADPQLVGAFINKLGHMPW</sequence>
<evidence type="ECO:0000313" key="1">
    <source>
        <dbReference type="EMBL" id="TCN79530.1"/>
    </source>
</evidence>
<accession>A0A4R2F919</accession>
<reference evidence="1 2" key="1">
    <citation type="submission" date="2019-03" db="EMBL/GenBank/DDBJ databases">
        <title>Freshwater and sediment microbial communities from various areas in North America, analyzing microbe dynamics in response to fracking.</title>
        <authorList>
            <person name="Lamendella R."/>
        </authorList>
    </citation>
    <scope>NUCLEOTIDE SEQUENCE [LARGE SCALE GENOMIC DNA]</scope>
    <source>
        <strain evidence="1 2">74A</strain>
    </source>
</reference>
<evidence type="ECO:0000313" key="2">
    <source>
        <dbReference type="Proteomes" id="UP000294832"/>
    </source>
</evidence>
<protein>
    <submittedName>
        <fullName evidence="1">Uncharacterized protein</fullName>
    </submittedName>
</protein>
<comment type="caution">
    <text evidence="1">The sequence shown here is derived from an EMBL/GenBank/DDBJ whole genome shotgun (WGS) entry which is preliminary data.</text>
</comment>